<evidence type="ECO:0000313" key="2">
    <source>
        <dbReference type="Proteomes" id="UP001193748"/>
    </source>
</evidence>
<proteinExistence type="predicted"/>
<gene>
    <name evidence="1" type="ORF">B0H41_001385</name>
</gene>
<dbReference type="AlphaFoldDB" id="A0AAX0AXN2"/>
<reference evidence="1" key="1">
    <citation type="submission" date="2020-05" db="EMBL/GenBank/DDBJ databases">
        <authorList>
            <person name="Brown S."/>
            <person name="Huntemann M."/>
            <person name="Clum A."/>
            <person name="Spunde A."/>
            <person name="Palaniappan K."/>
            <person name="Ritter S."/>
            <person name="Mikhailova N."/>
            <person name="Chen I.-M."/>
            <person name="Stamatis D."/>
            <person name="Reddy T."/>
            <person name="O'Malley R."/>
            <person name="Daum C."/>
            <person name="Shapiro N."/>
            <person name="Ivanova N."/>
            <person name="Kyrpides N."/>
            <person name="Woyke T."/>
        </authorList>
    </citation>
    <scope>NUCLEOTIDE SEQUENCE</scope>
    <source>
        <strain evidence="1">DJ080</strain>
    </source>
</reference>
<name>A0AAX0AXN2_CLOBE</name>
<comment type="caution">
    <text evidence="1">The sequence shown here is derived from an EMBL/GenBank/DDBJ whole genome shotgun (WGS) entry which is preliminary data.</text>
</comment>
<protein>
    <submittedName>
        <fullName evidence="1">Uncharacterized protein</fullName>
    </submittedName>
</protein>
<dbReference type="EMBL" id="JABSWW010000001">
    <property type="protein sequence ID" value="NRT87706.1"/>
    <property type="molecule type" value="Genomic_DNA"/>
</dbReference>
<reference evidence="1" key="2">
    <citation type="journal article" date="2022" name="Nat. Biotechnol.">
        <title>Carbon-negative production of acetone and isopropanol by gas fermentation at industrial pilot scale.</title>
        <authorList>
            <person name="Liew F.E."/>
            <person name="Nogle R."/>
            <person name="Abdalla T."/>
            <person name="Rasor B.J."/>
            <person name="Canter C."/>
            <person name="Jensen R.O."/>
            <person name="Wang L."/>
            <person name="Strutz J."/>
            <person name="Chirania P."/>
            <person name="De Tissera S."/>
            <person name="Mueller A.P."/>
            <person name="Ruan Z."/>
            <person name="Gao A."/>
            <person name="Tran L."/>
            <person name="Engle N.L."/>
            <person name="Bromley J.C."/>
            <person name="Daniell J."/>
            <person name="Conrado R."/>
            <person name="Tschaplinski T.J."/>
            <person name="Giannone R.J."/>
            <person name="Hettich R.L."/>
            <person name="Karim A.S."/>
            <person name="Simpson S.D."/>
            <person name="Brown S.D."/>
            <person name="Leang C."/>
            <person name="Jewett M.C."/>
            <person name="Kopke M."/>
        </authorList>
    </citation>
    <scope>NUCLEOTIDE SEQUENCE</scope>
    <source>
        <strain evidence="1">DJ080</strain>
    </source>
</reference>
<accession>A0AAX0AXN2</accession>
<evidence type="ECO:0000313" key="1">
    <source>
        <dbReference type="EMBL" id="NRT87706.1"/>
    </source>
</evidence>
<dbReference type="Proteomes" id="UP001193748">
    <property type="component" value="Unassembled WGS sequence"/>
</dbReference>
<organism evidence="1 2">
    <name type="scientific">Clostridium beijerinckii</name>
    <name type="common">Clostridium MP</name>
    <dbReference type="NCBI Taxonomy" id="1520"/>
    <lineage>
        <taxon>Bacteria</taxon>
        <taxon>Bacillati</taxon>
        <taxon>Bacillota</taxon>
        <taxon>Clostridia</taxon>
        <taxon>Eubacteriales</taxon>
        <taxon>Clostridiaceae</taxon>
        <taxon>Clostridium</taxon>
    </lineage>
</organism>
<sequence>MFLLYLDGLIGSPLARALFSNHIVTIGVNIDVTNTLVAIIAVAEAATGSNCAFACAIAF</sequence>